<evidence type="ECO:0000313" key="2">
    <source>
        <dbReference type="Proteomes" id="UP001146351"/>
    </source>
</evidence>
<dbReference type="EMBL" id="JAPQKO010000006">
    <property type="protein sequence ID" value="KAJ5155297.1"/>
    <property type="molecule type" value="Genomic_DNA"/>
</dbReference>
<dbReference type="AlphaFoldDB" id="A0A9W9HR60"/>
<proteinExistence type="predicted"/>
<name>A0A9W9HR60_9EURO</name>
<accession>A0A9W9HR60</accession>
<reference evidence="1" key="2">
    <citation type="journal article" date="2023" name="IMA Fungus">
        <title>Comparative genomic study of the Penicillium genus elucidates a diverse pangenome and 15 lateral gene transfer events.</title>
        <authorList>
            <person name="Petersen C."/>
            <person name="Sorensen T."/>
            <person name="Nielsen M.R."/>
            <person name="Sondergaard T.E."/>
            <person name="Sorensen J.L."/>
            <person name="Fitzpatrick D.A."/>
            <person name="Frisvad J.C."/>
            <person name="Nielsen K.L."/>
        </authorList>
    </citation>
    <scope>NUCLEOTIDE SEQUENCE</scope>
    <source>
        <strain evidence="1">IBT 21917</strain>
    </source>
</reference>
<organism evidence="1 2">
    <name type="scientific">Penicillium capsulatum</name>
    <dbReference type="NCBI Taxonomy" id="69766"/>
    <lineage>
        <taxon>Eukaryota</taxon>
        <taxon>Fungi</taxon>
        <taxon>Dikarya</taxon>
        <taxon>Ascomycota</taxon>
        <taxon>Pezizomycotina</taxon>
        <taxon>Eurotiomycetes</taxon>
        <taxon>Eurotiomycetidae</taxon>
        <taxon>Eurotiales</taxon>
        <taxon>Aspergillaceae</taxon>
        <taxon>Penicillium</taxon>
    </lineage>
</organism>
<protein>
    <submittedName>
        <fullName evidence="1">Uncharacterized protein</fullName>
    </submittedName>
</protein>
<keyword evidence="2" id="KW-1185">Reference proteome</keyword>
<evidence type="ECO:0000313" key="1">
    <source>
        <dbReference type="EMBL" id="KAJ5155297.1"/>
    </source>
</evidence>
<dbReference type="Proteomes" id="UP001146351">
    <property type="component" value="Unassembled WGS sequence"/>
</dbReference>
<reference evidence="1" key="1">
    <citation type="submission" date="2022-11" db="EMBL/GenBank/DDBJ databases">
        <authorList>
            <person name="Petersen C."/>
        </authorList>
    </citation>
    <scope>NUCLEOTIDE SEQUENCE</scope>
    <source>
        <strain evidence="1">IBT 21917</strain>
    </source>
</reference>
<gene>
    <name evidence="1" type="ORF">N7492_008100</name>
</gene>
<comment type="caution">
    <text evidence="1">The sequence shown here is derived from an EMBL/GenBank/DDBJ whole genome shotgun (WGS) entry which is preliminary data.</text>
</comment>
<sequence length="95" mass="11206">MNKDTRKKLDMDKRIKHFADEYPKNPYPNDTKVTTGSIGSILRWDNHFHRLINNCRPYLEDLNVTYEGKMGAKDADDYKWLYKGFGHTNGIDTHE</sequence>